<gene>
    <name evidence="3" type="ORF">EII21_06445</name>
</gene>
<dbReference type="OrthoDB" id="9808281at2"/>
<reference evidence="3 4" key="1">
    <citation type="submission" date="2018-11" db="EMBL/GenBank/DDBJ databases">
        <title>Genomes From Bacteria Associated with the Canine Oral Cavity: a Test Case for Automated Genome-Based Taxonomic Assignment.</title>
        <authorList>
            <person name="Coil D.A."/>
            <person name="Jospin G."/>
            <person name="Darling A.E."/>
            <person name="Wallis C."/>
            <person name="Davis I.J."/>
            <person name="Harris S."/>
            <person name="Eisen J.A."/>
            <person name="Holcombe L.J."/>
            <person name="O'Flynn C."/>
        </authorList>
    </citation>
    <scope>NUCLEOTIDE SEQUENCE [LARGE SCALE GENOMIC DNA]</scope>
    <source>
        <strain evidence="3 4">COT-280</strain>
    </source>
</reference>
<dbReference type="InterPro" id="IPR008278">
    <property type="entry name" value="4-PPantetheinyl_Trfase_dom"/>
</dbReference>
<dbReference type="GO" id="GO:0000287">
    <property type="term" value="F:magnesium ion binding"/>
    <property type="evidence" value="ECO:0007669"/>
    <property type="project" value="InterPro"/>
</dbReference>
<dbReference type="GO" id="GO:0008897">
    <property type="term" value="F:holo-[acyl-carrier-protein] synthase activity"/>
    <property type="evidence" value="ECO:0007669"/>
    <property type="project" value="InterPro"/>
</dbReference>
<evidence type="ECO:0000313" key="4">
    <source>
        <dbReference type="Proteomes" id="UP000269923"/>
    </source>
</evidence>
<dbReference type="SUPFAM" id="SSF56214">
    <property type="entry name" value="4'-phosphopantetheinyl transferase"/>
    <property type="match status" value="1"/>
</dbReference>
<protein>
    <submittedName>
        <fullName evidence="3">4'-phosphopantetheinyl transferase superfamily protein</fullName>
    </submittedName>
</protein>
<sequence>MIRGSTVDAYVAGRDCAKRYDETRLGGADAARLAKYPQLAQRDDWRVSRFLKQQQTDNGKPCSLSHSGGVALWVCGGEAVGADIEYLRPRNFSAWYGSGVIHAHEQAWLVQQKDVLTAYYAIWTLKEALIKALAWDFADLAAVGLRRVCGQWGLHGGGQAWQGGVWRLSADYVAACVWQGADNGMRWHGYGEWQGLTAQRLWYWDKV</sequence>
<dbReference type="Proteomes" id="UP000269923">
    <property type="component" value="Unassembled WGS sequence"/>
</dbReference>
<evidence type="ECO:0000256" key="1">
    <source>
        <dbReference type="ARBA" id="ARBA00022679"/>
    </source>
</evidence>
<dbReference type="Gene3D" id="3.90.470.20">
    <property type="entry name" value="4'-phosphopantetheinyl transferase domain"/>
    <property type="match status" value="2"/>
</dbReference>
<keyword evidence="1 3" id="KW-0808">Transferase</keyword>
<name>A0A3P2A582_9NEIS</name>
<keyword evidence="4" id="KW-1185">Reference proteome</keyword>
<accession>A0A3P2A582</accession>
<dbReference type="AlphaFoldDB" id="A0A3P2A582"/>
<comment type="caution">
    <text evidence="3">The sequence shown here is derived from an EMBL/GenBank/DDBJ whole genome shotgun (WGS) entry which is preliminary data.</text>
</comment>
<evidence type="ECO:0000259" key="2">
    <source>
        <dbReference type="Pfam" id="PF01648"/>
    </source>
</evidence>
<feature type="domain" description="4'-phosphopantetheinyl transferase" evidence="2">
    <location>
        <begin position="79"/>
        <end position="134"/>
    </location>
</feature>
<dbReference type="EMBL" id="RQYC01000008">
    <property type="protein sequence ID" value="RRD90058.1"/>
    <property type="molecule type" value="Genomic_DNA"/>
</dbReference>
<dbReference type="InterPro" id="IPR037143">
    <property type="entry name" value="4-PPantetheinyl_Trfase_dom_sf"/>
</dbReference>
<organism evidence="3 4">
    <name type="scientific">Conchiformibius steedae</name>
    <dbReference type="NCBI Taxonomy" id="153493"/>
    <lineage>
        <taxon>Bacteria</taxon>
        <taxon>Pseudomonadati</taxon>
        <taxon>Pseudomonadota</taxon>
        <taxon>Betaproteobacteria</taxon>
        <taxon>Neisseriales</taxon>
        <taxon>Neisseriaceae</taxon>
        <taxon>Conchiformibius</taxon>
    </lineage>
</organism>
<evidence type="ECO:0000313" key="3">
    <source>
        <dbReference type="EMBL" id="RRD90058.1"/>
    </source>
</evidence>
<proteinExistence type="predicted"/>
<dbReference type="Pfam" id="PF01648">
    <property type="entry name" value="ACPS"/>
    <property type="match status" value="1"/>
</dbReference>
<dbReference type="STRING" id="1121352.GCA_000620925_00030"/>